<name>A0A6P5AJ83_BRABE</name>
<evidence type="ECO:0000313" key="7">
    <source>
        <dbReference type="RefSeq" id="XP_019646330.1"/>
    </source>
</evidence>
<evidence type="ECO:0000256" key="3">
    <source>
        <dbReference type="SAM" id="MobiDB-lite"/>
    </source>
</evidence>
<evidence type="ECO:0000256" key="2">
    <source>
        <dbReference type="RuleBase" id="RU362114"/>
    </source>
</evidence>
<dbReference type="InterPro" id="IPR012317">
    <property type="entry name" value="Poly(ADP-ribose)pol_cat_dom"/>
</dbReference>
<feature type="domain" description="PARP catalytic" evidence="4">
    <location>
        <begin position="23"/>
        <end position="234"/>
    </location>
</feature>
<dbReference type="RefSeq" id="XP_019646330.1">
    <property type="nucleotide sequence ID" value="XM_019790771.1"/>
</dbReference>
<proteinExistence type="inferred from homology"/>
<dbReference type="AlphaFoldDB" id="A0A6P5AJ83"/>
<sequence length="257" mass="29112">MVLQRTGDVTSSSCRCLDSWQWSPDLVVPGSTQPYVRVSLQPTADEYKTVESMFMASMASEGAVMQRIEKVENPNLLARYQSKKAALSERLSPECINEVQAFHGTTPDCVDGICKSSVIPYGKGAYFAWTAIRSHCYTEEDADGLRYMILSHVMLGYWTVGEPRPLKPGLPVILRGHHLTHGDSAIDQAHNPHVFVTWDQYQSYPSYVIVYRAPDCIHRQLSVQQEVMQAMKKWDKDAKKRARHSRRRKDTASCAIM</sequence>
<comment type="similarity">
    <text evidence="1">Belongs to the ARTD/PARP family.</text>
</comment>
<dbReference type="InterPro" id="IPR051712">
    <property type="entry name" value="ARTD-AVP"/>
</dbReference>
<dbReference type="OrthoDB" id="6133115at2759"/>
<dbReference type="PANTHER" id="PTHR45740:SF2">
    <property type="entry name" value="POLY [ADP-RIBOSE] POLYMERASE"/>
    <property type="match status" value="1"/>
</dbReference>
<dbReference type="SUPFAM" id="SSF56399">
    <property type="entry name" value="ADP-ribosylation"/>
    <property type="match status" value="1"/>
</dbReference>
<accession>A0A6P5AJ83</accession>
<gene>
    <name evidence="6 7" type="primary">LOC109486860</name>
</gene>
<dbReference type="Proteomes" id="UP000515135">
    <property type="component" value="Unplaced"/>
</dbReference>
<keyword evidence="2" id="KW-0520">NAD</keyword>
<dbReference type="RefSeq" id="XP_019646329.1">
    <property type="nucleotide sequence ID" value="XM_019790770.1"/>
</dbReference>
<dbReference type="Pfam" id="PF00644">
    <property type="entry name" value="PARP"/>
    <property type="match status" value="1"/>
</dbReference>
<protein>
    <recommendedName>
        <fullName evidence="2">Poly [ADP-ribose] polymerase</fullName>
        <shortName evidence="2">PARP</shortName>
        <ecNumber evidence="2">2.4.2.-</ecNumber>
    </recommendedName>
</protein>
<organism evidence="5 6">
    <name type="scientific">Branchiostoma belcheri</name>
    <name type="common">Amphioxus</name>
    <dbReference type="NCBI Taxonomy" id="7741"/>
    <lineage>
        <taxon>Eukaryota</taxon>
        <taxon>Metazoa</taxon>
        <taxon>Chordata</taxon>
        <taxon>Cephalochordata</taxon>
        <taxon>Leptocardii</taxon>
        <taxon>Amphioxiformes</taxon>
        <taxon>Branchiostomatidae</taxon>
        <taxon>Branchiostoma</taxon>
    </lineage>
</organism>
<evidence type="ECO:0000259" key="4">
    <source>
        <dbReference type="PROSITE" id="PS51059"/>
    </source>
</evidence>
<dbReference type="Gene3D" id="3.90.228.10">
    <property type="match status" value="1"/>
</dbReference>
<evidence type="ECO:0000313" key="6">
    <source>
        <dbReference type="RefSeq" id="XP_019646329.1"/>
    </source>
</evidence>
<dbReference type="GO" id="GO:1990404">
    <property type="term" value="F:NAD+-protein mono-ADP-ribosyltransferase activity"/>
    <property type="evidence" value="ECO:0007669"/>
    <property type="project" value="TreeGrafter"/>
</dbReference>
<evidence type="ECO:0000313" key="5">
    <source>
        <dbReference type="Proteomes" id="UP000515135"/>
    </source>
</evidence>
<dbReference type="GeneID" id="109486860"/>
<reference evidence="6 7" key="1">
    <citation type="submission" date="2025-04" db="UniProtKB">
        <authorList>
            <consortium name="RefSeq"/>
        </authorList>
    </citation>
    <scope>IDENTIFICATION</scope>
    <source>
        <tissue evidence="6 7">Gonad</tissue>
    </source>
</reference>
<keyword evidence="5" id="KW-1185">Reference proteome</keyword>
<dbReference type="EC" id="2.4.2.-" evidence="2"/>
<dbReference type="KEGG" id="bbel:109486860"/>
<feature type="region of interest" description="Disordered" evidence="3">
    <location>
        <begin position="236"/>
        <end position="257"/>
    </location>
</feature>
<dbReference type="GO" id="GO:0005634">
    <property type="term" value="C:nucleus"/>
    <property type="evidence" value="ECO:0007669"/>
    <property type="project" value="TreeGrafter"/>
</dbReference>
<keyword evidence="2" id="KW-0328">Glycosyltransferase</keyword>
<evidence type="ECO:0000256" key="1">
    <source>
        <dbReference type="ARBA" id="ARBA00024347"/>
    </source>
</evidence>
<keyword evidence="2" id="KW-0808">Transferase</keyword>
<dbReference type="GO" id="GO:0003950">
    <property type="term" value="F:NAD+ poly-ADP-ribosyltransferase activity"/>
    <property type="evidence" value="ECO:0007669"/>
    <property type="project" value="UniProtKB-UniRule"/>
</dbReference>
<dbReference type="PANTHER" id="PTHR45740">
    <property type="entry name" value="POLY [ADP-RIBOSE] POLYMERASE"/>
    <property type="match status" value="1"/>
</dbReference>
<dbReference type="PROSITE" id="PS51059">
    <property type="entry name" value="PARP_CATALYTIC"/>
    <property type="match status" value="1"/>
</dbReference>
<feature type="compositionally biased region" description="Basic residues" evidence="3">
    <location>
        <begin position="239"/>
        <end position="249"/>
    </location>
</feature>